<dbReference type="GO" id="GO:0003723">
    <property type="term" value="F:RNA binding"/>
    <property type="evidence" value="ECO:0007669"/>
    <property type="project" value="UniProtKB-UniRule"/>
</dbReference>
<feature type="compositionally biased region" description="Basic and acidic residues" evidence="2">
    <location>
        <begin position="1"/>
        <end position="14"/>
    </location>
</feature>
<keyword evidence="1" id="KW-0694">RNA-binding</keyword>
<name>A0AAV9NLC1_9EURO</name>
<dbReference type="CDD" id="cd11717">
    <property type="entry name" value="THUMP_THUMPD1_like"/>
    <property type="match status" value="1"/>
</dbReference>
<evidence type="ECO:0000259" key="3">
    <source>
        <dbReference type="PROSITE" id="PS51165"/>
    </source>
</evidence>
<dbReference type="SUPFAM" id="SSF143437">
    <property type="entry name" value="THUMP domain-like"/>
    <property type="match status" value="1"/>
</dbReference>
<proteinExistence type="predicted"/>
<dbReference type="Gene3D" id="3.30.2300.10">
    <property type="entry name" value="THUMP superfamily"/>
    <property type="match status" value="1"/>
</dbReference>
<dbReference type="Pfam" id="PF02926">
    <property type="entry name" value="THUMP"/>
    <property type="match status" value="1"/>
</dbReference>
<protein>
    <recommendedName>
        <fullName evidence="3">THUMP domain-containing protein</fullName>
    </recommendedName>
</protein>
<evidence type="ECO:0000256" key="1">
    <source>
        <dbReference type="PROSITE-ProRule" id="PRU00529"/>
    </source>
</evidence>
<evidence type="ECO:0000313" key="4">
    <source>
        <dbReference type="EMBL" id="KAK5061192.1"/>
    </source>
</evidence>
<dbReference type="GO" id="GO:0006400">
    <property type="term" value="P:tRNA modification"/>
    <property type="evidence" value="ECO:0007669"/>
    <property type="project" value="InterPro"/>
</dbReference>
<dbReference type="GeneID" id="89975899"/>
<dbReference type="AlphaFoldDB" id="A0AAV9NLC1"/>
<sequence length="328" mass="36386">MVEDSERPAKRLKMDQNNTSDTKQPHQNKGKYRPQSGRDGKGKNRQALVISASGIHNNDVGIFVTSDKGQEKKCLQELVDLLGEQFDQSGQAPSNAEDEKPREDLDRDIEADIQAELDSLKPERSTANAPVQKLTCVELDIPCVSFVRFPGGLSASHNPVEIVRTLCATAANKDFQGPRSRYIKRLTPVSLVRKTMANGLESLCDELLPAHFKVEDERSVEGTATDDAGTPQSKGLKFAIRPTIRNNNKIDRDQVIQTVAPKVEILGKGIHKVDLKGYDKLILVDVYRNIIGMSIVGNDFETFKRYNLSEIHSSHFADDKTESSTTQA</sequence>
<dbReference type="PROSITE" id="PS51165">
    <property type="entry name" value="THUMP"/>
    <property type="match status" value="1"/>
</dbReference>
<dbReference type="SMART" id="SM00981">
    <property type="entry name" value="THUMP"/>
    <property type="match status" value="1"/>
</dbReference>
<reference evidence="4 5" key="1">
    <citation type="submission" date="2023-08" db="EMBL/GenBank/DDBJ databases">
        <title>Black Yeasts Isolated from many extreme environments.</title>
        <authorList>
            <person name="Coleine C."/>
            <person name="Stajich J.E."/>
            <person name="Selbmann L."/>
        </authorList>
    </citation>
    <scope>NUCLEOTIDE SEQUENCE [LARGE SCALE GENOMIC DNA]</scope>
    <source>
        <strain evidence="4 5">CCFEE 5792</strain>
    </source>
</reference>
<feature type="domain" description="THUMP" evidence="3">
    <location>
        <begin position="190"/>
        <end position="297"/>
    </location>
</feature>
<keyword evidence="5" id="KW-1185">Reference proteome</keyword>
<organism evidence="4 5">
    <name type="scientific">Exophiala bonariae</name>
    <dbReference type="NCBI Taxonomy" id="1690606"/>
    <lineage>
        <taxon>Eukaryota</taxon>
        <taxon>Fungi</taxon>
        <taxon>Dikarya</taxon>
        <taxon>Ascomycota</taxon>
        <taxon>Pezizomycotina</taxon>
        <taxon>Eurotiomycetes</taxon>
        <taxon>Chaetothyriomycetidae</taxon>
        <taxon>Chaetothyriales</taxon>
        <taxon>Herpotrichiellaceae</taxon>
        <taxon>Exophiala</taxon>
    </lineage>
</organism>
<dbReference type="InterPro" id="IPR040183">
    <property type="entry name" value="THUMPD1-like"/>
</dbReference>
<feature type="region of interest" description="Disordered" evidence="2">
    <location>
        <begin position="1"/>
        <end position="47"/>
    </location>
</feature>
<dbReference type="EMBL" id="JAVRRD010000003">
    <property type="protein sequence ID" value="KAK5061192.1"/>
    <property type="molecule type" value="Genomic_DNA"/>
</dbReference>
<evidence type="ECO:0000313" key="5">
    <source>
        <dbReference type="Proteomes" id="UP001358417"/>
    </source>
</evidence>
<dbReference type="Proteomes" id="UP001358417">
    <property type="component" value="Unassembled WGS sequence"/>
</dbReference>
<dbReference type="RefSeq" id="XP_064710289.1">
    <property type="nucleotide sequence ID" value="XM_064851286.1"/>
</dbReference>
<gene>
    <name evidence="4" type="ORF">LTR84_007734</name>
</gene>
<dbReference type="PANTHER" id="PTHR13452:SF10">
    <property type="entry name" value="THUMP DOMAIN-CONTAINING PROTEIN 1"/>
    <property type="match status" value="1"/>
</dbReference>
<feature type="compositionally biased region" description="Polar residues" evidence="2">
    <location>
        <begin position="15"/>
        <end position="25"/>
    </location>
</feature>
<dbReference type="PANTHER" id="PTHR13452">
    <property type="entry name" value="THUMP DOMAIN CONTAINING PROTEIN 1-RELATED"/>
    <property type="match status" value="1"/>
</dbReference>
<evidence type="ECO:0000256" key="2">
    <source>
        <dbReference type="SAM" id="MobiDB-lite"/>
    </source>
</evidence>
<dbReference type="InterPro" id="IPR004114">
    <property type="entry name" value="THUMP_dom"/>
</dbReference>
<comment type="caution">
    <text evidence="4">The sequence shown here is derived from an EMBL/GenBank/DDBJ whole genome shotgun (WGS) entry which is preliminary data.</text>
</comment>
<accession>A0AAV9NLC1</accession>